<evidence type="ECO:0000256" key="1">
    <source>
        <dbReference type="SAM" id="MobiDB-lite"/>
    </source>
</evidence>
<feature type="compositionally biased region" description="Basic and acidic residues" evidence="1">
    <location>
        <begin position="328"/>
        <end position="338"/>
    </location>
</feature>
<protein>
    <submittedName>
        <fullName evidence="3">Uncharacterized protein</fullName>
    </submittedName>
</protein>
<feature type="compositionally biased region" description="Basic and acidic residues" evidence="1">
    <location>
        <begin position="293"/>
        <end position="319"/>
    </location>
</feature>
<feature type="compositionally biased region" description="Basic and acidic residues" evidence="1">
    <location>
        <begin position="728"/>
        <end position="745"/>
    </location>
</feature>
<feature type="region of interest" description="Disordered" evidence="1">
    <location>
        <begin position="1302"/>
        <end position="1338"/>
    </location>
</feature>
<feature type="region of interest" description="Disordered" evidence="1">
    <location>
        <begin position="286"/>
        <end position="399"/>
    </location>
</feature>
<dbReference type="EMBL" id="JH650970">
    <property type="protein sequence ID" value="EXA47121.1"/>
    <property type="molecule type" value="Genomic_DNA"/>
</dbReference>
<feature type="compositionally biased region" description="Basic and acidic residues" evidence="1">
    <location>
        <begin position="477"/>
        <end position="486"/>
    </location>
</feature>
<name>W9PVQ9_FUSOX</name>
<feature type="compositionally biased region" description="Acidic residues" evidence="1">
    <location>
        <begin position="72"/>
        <end position="84"/>
    </location>
</feature>
<feature type="compositionally biased region" description="Basic and acidic residues" evidence="1">
    <location>
        <begin position="995"/>
        <end position="1009"/>
    </location>
</feature>
<feature type="compositionally biased region" description="Basic and acidic residues" evidence="1">
    <location>
        <begin position="1304"/>
        <end position="1338"/>
    </location>
</feature>
<dbReference type="OrthoDB" id="5100997at2759"/>
<feature type="compositionally biased region" description="Acidic residues" evidence="1">
    <location>
        <begin position="131"/>
        <end position="143"/>
    </location>
</feature>
<feature type="compositionally biased region" description="Basic residues" evidence="1">
    <location>
        <begin position="89"/>
        <end position="108"/>
    </location>
</feature>
<dbReference type="HOGENOM" id="CLU_256719_0_0_1"/>
<reference evidence="3" key="2">
    <citation type="submission" date="2012-05" db="EMBL/GenBank/DDBJ databases">
        <title>Annotation of the Genome Sequence of Fusarium oxysporum HDV247.</title>
        <authorList>
            <consortium name="The Broad Institute Genomics Platform"/>
            <person name="Ma L.-J."/>
            <person name="Corby-Kistler H."/>
            <person name="Broz K."/>
            <person name="Gale L.R."/>
            <person name="Jonkers W."/>
            <person name="O'Donnell K."/>
            <person name="Ploetz R."/>
            <person name="Steinberg C."/>
            <person name="Schwartz D.C."/>
            <person name="VanEtten H."/>
            <person name="Zhou S."/>
            <person name="Young S.K."/>
            <person name="Zeng Q."/>
            <person name="Gargeya S."/>
            <person name="Fitzgerald M."/>
            <person name="Abouelleil A."/>
            <person name="Alvarado L."/>
            <person name="Chapman S.B."/>
            <person name="Gainer-Dewar J."/>
            <person name="Goldberg J."/>
            <person name="Griggs A."/>
            <person name="Gujja S."/>
            <person name="Hansen M."/>
            <person name="Howarth C."/>
            <person name="Imamovic A."/>
            <person name="Ireland A."/>
            <person name="Larimer J."/>
            <person name="McCowan C."/>
            <person name="Murphy C."/>
            <person name="Pearson M."/>
            <person name="Poon T.W."/>
            <person name="Priest M."/>
            <person name="Roberts A."/>
            <person name="Saif S."/>
            <person name="Shea T."/>
            <person name="Sykes S."/>
            <person name="Wortman J."/>
            <person name="Nusbaum C."/>
            <person name="Birren B."/>
        </authorList>
    </citation>
    <scope>NUCLEOTIDE SEQUENCE</scope>
    <source>
        <strain evidence="3">HDV247</strain>
    </source>
</reference>
<reference evidence="3" key="1">
    <citation type="submission" date="2011-10" db="EMBL/GenBank/DDBJ databases">
        <title>The Genome Sequence of Fusarium oxysporum HDV247.</title>
        <authorList>
            <consortium name="The Broad Institute Genome Sequencing Platform"/>
            <person name="Ma L.-J."/>
            <person name="Gale L.R."/>
            <person name="Schwartz D.C."/>
            <person name="Zhou S."/>
            <person name="Corby-Kistler H."/>
            <person name="Young S.K."/>
            <person name="Zeng Q."/>
            <person name="Gargeya S."/>
            <person name="Fitzgerald M."/>
            <person name="Haas B."/>
            <person name="Abouelleil A."/>
            <person name="Alvarado L."/>
            <person name="Arachchi H.M."/>
            <person name="Berlin A."/>
            <person name="Brown A."/>
            <person name="Chapman S.B."/>
            <person name="Chen Z."/>
            <person name="Dunbar C."/>
            <person name="Freedman E."/>
            <person name="Gearin G."/>
            <person name="Goldberg J."/>
            <person name="Griggs A."/>
            <person name="Gujja S."/>
            <person name="Heiman D."/>
            <person name="Howarth C."/>
            <person name="Larson L."/>
            <person name="Lui A."/>
            <person name="MacDonald P.J.P."/>
            <person name="Montmayeur A."/>
            <person name="Murphy C."/>
            <person name="Neiman D."/>
            <person name="Pearson M."/>
            <person name="Priest M."/>
            <person name="Roberts A."/>
            <person name="Saif S."/>
            <person name="Shea T."/>
            <person name="Shenoy N."/>
            <person name="Sisk P."/>
            <person name="Stolte C."/>
            <person name="Sykes S."/>
            <person name="Wortman J."/>
            <person name="Nusbaum C."/>
            <person name="Birren B."/>
        </authorList>
    </citation>
    <scope>NUCLEOTIDE SEQUENCE [LARGE SCALE GENOMIC DNA]</scope>
    <source>
        <strain evidence="3">HDV247</strain>
    </source>
</reference>
<feature type="region of interest" description="Disordered" evidence="1">
    <location>
        <begin position="499"/>
        <end position="752"/>
    </location>
</feature>
<evidence type="ECO:0000313" key="3">
    <source>
        <dbReference type="EMBL" id="EXA47121.1"/>
    </source>
</evidence>
<feature type="compositionally biased region" description="Basic residues" evidence="1">
    <location>
        <begin position="115"/>
        <end position="127"/>
    </location>
</feature>
<organism evidence="3">
    <name type="scientific">Fusarium oxysporum f. sp. pisi HDV247</name>
    <dbReference type="NCBI Taxonomy" id="1080344"/>
    <lineage>
        <taxon>Eukaryota</taxon>
        <taxon>Fungi</taxon>
        <taxon>Dikarya</taxon>
        <taxon>Ascomycota</taxon>
        <taxon>Pezizomycotina</taxon>
        <taxon>Sordariomycetes</taxon>
        <taxon>Hypocreomycetidae</taxon>
        <taxon>Hypocreales</taxon>
        <taxon>Nectriaceae</taxon>
        <taxon>Fusarium</taxon>
        <taxon>Fusarium oxysporum species complex</taxon>
    </lineage>
</organism>
<feature type="chain" id="PRO_5004931567" evidence="2">
    <location>
        <begin position="19"/>
        <end position="1371"/>
    </location>
</feature>
<sequence>MRLTDTILVALQASLGLALVLPKDDIKKEVVEHKYNDADPHENTFHGYEKITKITSHRYYGPKDHKHHNEEKEYDDDDDDDDDKEEHVHHSHKVKEKHKKYGHHHKSKKHDDDHKKHHSHDFKKKQHDHGEEDEEEEEEEEEENKGRKLIFHTDEFKKAKKKTEEKFPFLKDLESETPKSYHKHKVEQKHDKEEKKEPKKKYPFLKDIVLETPKRYHKHKYEQKHDKEEKKEQTNSKDGKLYKFIHRGGMDVKRDVDINIHAPTYEIHHDSDKKHDHGDAKLVKIFRVSSQESTHETKYPKYEHDDEQKHKKPTKEYHSLPKSLYQDGKSKHSGELYKENQTQTAKKAHSLLRSHREHIKSKHYDSHDKGHFGSEKKYPQSSKGHNHTEGHRPKPVVEATERILDLIDLFFKKGNGHHGSPKKSSYQYKSYPSHDYSDKDHPSPHNNRYPDDKKPHSRPSKDTHHHYKPKNGYKKSNQAEDRQIGEEKKKALQKIIESLLDLLPVKKAAPEYRSKKSKPSEDDQDSHHESEKEHHSHERPSYLYKEHAEYKHDDNKKHIKLSEDRSSHYEPGYKHQELDSHHDEKKNGYDHDHEDSEKGQYSHDKPISQYKKKFDYKHDDEKKHIQLSKDHVSQHKPTYHYRKPDHQHDDKDHEQPKRPEPHHDDQEAEHHGGYKKSKDHYSYDKPRYQYKEHSEYKHDDDSERGSLDQRVKLDRKHIDHYRKSGHHKDHEDETKAYKDHQSRREPHAKRSNKLVPKLNTTQILNLEALKPQDRKRLAMGLPLDEQTRKEFGEFKDCTPKLITKLNAMYATIVDDPKYAPFIKYINAERKFSDRKRSASELTPEILAKIEAMDPMIRGIAADQLDFDAKLKKEFVSAGRLYPGLIKKLEKEYARIVKDPKYKKILEKLKSHGKRSSPPKIPNRILKKIEAMDPVLRRVVAEKLDLPAKLTDEFVDCGKLDQNMIHKLNWEYARIYNDPKYKEILQEFNTKSKRSKGQDENTQDELKPLTKDEMKEEAKFKEEAREEVLASEPKRLTPNQLSVIGRMPKVHRDAAAKKLDLPKDLRKWFVKNKVYKGENLEQLNHEWIRVQSDPQYADIVKQIKALEFKGFGEDDQLVKDKAKKKIEDAAKKKAREKAEGIDKIRKRSVHQLTEKQLESLLKLDKYERQALARKLELDQSLAYEFVNTSKLNPVLIEKFNEAVSKNAGTPQHQELLKLVGQESPKPKEEELRLESIKKEVRLEIAKSLEFDEFTREEFLEAKELDSRLLDKVTKFWGLKRMKTAEQGKKDDIKHSEVVNKLLESALEKERQEGEDPQRKDTDDKKLTEADQKMKEKLEKTKANGWCDEFVSELEDAWGTKKKKTEDESGVKE</sequence>
<feature type="compositionally biased region" description="Basic and acidic residues" evidence="1">
    <location>
        <begin position="362"/>
        <end position="378"/>
    </location>
</feature>
<dbReference type="Proteomes" id="UP000030751">
    <property type="component" value="Unassembled WGS sequence"/>
</dbReference>
<keyword evidence="2" id="KW-0732">Signal</keyword>
<feature type="compositionally biased region" description="Basic and acidic residues" evidence="1">
    <location>
        <begin position="188"/>
        <end position="197"/>
    </location>
</feature>
<evidence type="ECO:0000256" key="2">
    <source>
        <dbReference type="SAM" id="SignalP"/>
    </source>
</evidence>
<feature type="compositionally biased region" description="Basic and acidic residues" evidence="1">
    <location>
        <begin position="435"/>
        <end position="462"/>
    </location>
</feature>
<feature type="compositionally biased region" description="Basic and acidic residues" evidence="1">
    <location>
        <begin position="679"/>
        <end position="712"/>
    </location>
</feature>
<gene>
    <name evidence="3" type="ORF">FOVG_04346</name>
</gene>
<feature type="compositionally biased region" description="Basic and acidic residues" evidence="1">
    <location>
        <begin position="508"/>
        <end position="633"/>
    </location>
</feature>
<feature type="compositionally biased region" description="Basic and acidic residues" evidence="1">
    <location>
        <begin position="223"/>
        <end position="241"/>
    </location>
</feature>
<feature type="compositionally biased region" description="Basic and acidic residues" evidence="1">
    <location>
        <begin position="642"/>
        <end position="672"/>
    </location>
</feature>
<feature type="compositionally biased region" description="Basic and acidic residues" evidence="1">
    <location>
        <begin position="151"/>
        <end position="179"/>
    </location>
</feature>
<feature type="compositionally biased region" description="Basic and acidic residues" evidence="1">
    <location>
        <begin position="61"/>
        <end position="71"/>
    </location>
</feature>
<feature type="compositionally biased region" description="Basic residues" evidence="1">
    <location>
        <begin position="463"/>
        <end position="473"/>
    </location>
</feature>
<feature type="compositionally biased region" description="Basic residues" evidence="1">
    <location>
        <begin position="713"/>
        <end position="727"/>
    </location>
</feature>
<feature type="region of interest" description="Disordered" evidence="1">
    <location>
        <begin position="59"/>
        <end position="242"/>
    </location>
</feature>
<feature type="compositionally biased region" description="Low complexity" evidence="1">
    <location>
        <begin position="422"/>
        <end position="433"/>
    </location>
</feature>
<feature type="region of interest" description="Disordered" evidence="1">
    <location>
        <begin position="412"/>
        <end position="486"/>
    </location>
</feature>
<accession>W9PVQ9</accession>
<feature type="compositionally biased region" description="Basic residues" evidence="1">
    <location>
        <begin position="346"/>
        <end position="361"/>
    </location>
</feature>
<feature type="region of interest" description="Disordered" evidence="1">
    <location>
        <begin position="990"/>
        <end position="1009"/>
    </location>
</feature>
<feature type="signal peptide" evidence="2">
    <location>
        <begin position="1"/>
        <end position="18"/>
    </location>
</feature>
<proteinExistence type="predicted"/>